<dbReference type="InterPro" id="IPR036045">
    <property type="entry name" value="Sec1-like_sf"/>
</dbReference>
<reference evidence="3" key="1">
    <citation type="submission" date="2015-09" db="EMBL/GenBank/DDBJ databases">
        <authorList>
            <consortium name="Pathogen Informatics"/>
        </authorList>
    </citation>
    <scope>NUCLEOTIDE SEQUENCE [LARGE SCALE GENOMIC DNA]</scope>
    <source>
        <strain evidence="3">Lake Konstanz</strain>
    </source>
</reference>
<evidence type="ECO:0000313" key="2">
    <source>
        <dbReference type="EMBL" id="CUG91234.1"/>
    </source>
</evidence>
<gene>
    <name evidence="2" type="ORF">BSAL_30870</name>
</gene>
<dbReference type="InterPro" id="IPR043154">
    <property type="entry name" value="Sec-1-like_dom1"/>
</dbReference>
<dbReference type="InterPro" id="IPR001619">
    <property type="entry name" value="Sec1-like"/>
</dbReference>
<proteinExistence type="inferred from homology"/>
<sequence length="655" mass="73402">MSAPPRQRFSLTDQTFTYLDHILENKQQSRLQVLLCDDDTRNILNIIYSQRQLLQHQVVLVDSLGNSDERFIMKHLHAIVLCRHTDKNLSLLARELQSGNFKSYRVFFTGMLDMDTIQKVANADVFDIVECVEEVFLDVVPIADNTAAVQLFPPGLRRTLQDMSMSFSSENRVRENPISWSQWDADTFSRVASSIVASMLMTRRRPVIRYRGENQVAQRLAAEVAAKMKSVHQSFPDLKAKECVLVITDRLDDPVTPLLTQWTYEAMIHEVIGFQNVNEVALDDDSAQPVGGQHTPEDIAKQQQAALENIHVLTPQSDAFFAQHRFSDYGQICVSVSELVETYKAMNNLDRTTASIEDIRNFMANFPEAKKQSSQVTRHASIVGRLVDEVNARSLTKLSVLEQEMFVASAVQEHSKTALDLVRNPKTEIDDALRIVLLYHLKYEKSSNTIVGQLKNELELRGCPATKVALVDKLINVAGTKRRMHEIYRTSTGSILKAAVSSIGRFGTQVQNVLTQHQPLLKKIINRAYNGTLSDRDYPLQKVQGSPIPDANAIAQRTKDIIVFMIGGVTYEELALVDTINQGTVDNNVETLMNIGKMLNVADMVSGAYEGSDGTLQQQNSVSAEPQTAKILANVTLLSTAMLNSKFFVKCVEQL</sequence>
<organism evidence="2 3">
    <name type="scientific">Bodo saltans</name>
    <name type="common">Flagellated protozoan</name>
    <dbReference type="NCBI Taxonomy" id="75058"/>
    <lineage>
        <taxon>Eukaryota</taxon>
        <taxon>Discoba</taxon>
        <taxon>Euglenozoa</taxon>
        <taxon>Kinetoplastea</taxon>
        <taxon>Metakinetoplastina</taxon>
        <taxon>Eubodonida</taxon>
        <taxon>Bodonidae</taxon>
        <taxon>Bodo</taxon>
    </lineage>
</organism>
<dbReference type="Pfam" id="PF00995">
    <property type="entry name" value="Sec1"/>
    <property type="match status" value="1"/>
</dbReference>
<dbReference type="Gene3D" id="3.90.830.10">
    <property type="entry name" value="Syntaxin Binding Protein 1, Chain A, domain 2"/>
    <property type="match status" value="1"/>
</dbReference>
<dbReference type="Proteomes" id="UP000051952">
    <property type="component" value="Unassembled WGS sequence"/>
</dbReference>
<dbReference type="AlphaFoldDB" id="A0A0S4JI94"/>
<dbReference type="Gene3D" id="3.40.50.1910">
    <property type="match status" value="1"/>
</dbReference>
<dbReference type="GO" id="GO:0016192">
    <property type="term" value="P:vesicle-mediated transport"/>
    <property type="evidence" value="ECO:0007669"/>
    <property type="project" value="InterPro"/>
</dbReference>
<protein>
    <submittedName>
        <fullName evidence="2">Vacuolar protein-sorting-associated protein, putative</fullName>
    </submittedName>
</protein>
<dbReference type="SUPFAM" id="SSF56815">
    <property type="entry name" value="Sec1/munc18-like (SM) proteins"/>
    <property type="match status" value="1"/>
</dbReference>
<dbReference type="InterPro" id="IPR043127">
    <property type="entry name" value="Sec-1-like_dom3a"/>
</dbReference>
<accession>A0A0S4JI94</accession>
<dbReference type="OrthoDB" id="10266265at2759"/>
<dbReference type="PIRSF" id="PIRSF005715">
    <property type="entry name" value="VPS45_Sec1"/>
    <property type="match status" value="1"/>
</dbReference>
<dbReference type="Gene3D" id="3.40.50.2060">
    <property type="match status" value="1"/>
</dbReference>
<name>A0A0S4JI94_BODSA</name>
<evidence type="ECO:0000256" key="1">
    <source>
        <dbReference type="ARBA" id="ARBA00009884"/>
    </source>
</evidence>
<dbReference type="VEuPathDB" id="TriTrypDB:BSAL_30870"/>
<dbReference type="PANTHER" id="PTHR11679">
    <property type="entry name" value="VESICLE PROTEIN SORTING-ASSOCIATED"/>
    <property type="match status" value="1"/>
</dbReference>
<keyword evidence="3" id="KW-1185">Reference proteome</keyword>
<evidence type="ECO:0000313" key="3">
    <source>
        <dbReference type="Proteomes" id="UP000051952"/>
    </source>
</evidence>
<dbReference type="OMA" id="VQVTRHC"/>
<dbReference type="Gene3D" id="1.25.40.60">
    <property type="match status" value="1"/>
</dbReference>
<dbReference type="InterPro" id="IPR027482">
    <property type="entry name" value="Sec1-like_dom2"/>
</dbReference>
<dbReference type="EMBL" id="CYKH01001901">
    <property type="protein sequence ID" value="CUG91234.1"/>
    <property type="molecule type" value="Genomic_DNA"/>
</dbReference>
<comment type="similarity">
    <text evidence="1">Belongs to the STXBP/unc-18/SEC1 family.</text>
</comment>